<dbReference type="Proteomes" id="UP001279860">
    <property type="component" value="Unassembled WGS sequence"/>
</dbReference>
<evidence type="ECO:0000259" key="3">
    <source>
        <dbReference type="Pfam" id="PF20232"/>
    </source>
</evidence>
<dbReference type="InterPro" id="IPR000253">
    <property type="entry name" value="FHA_dom"/>
</dbReference>
<feature type="region of interest" description="Disordered" evidence="1">
    <location>
        <begin position="242"/>
        <end position="298"/>
    </location>
</feature>
<dbReference type="InterPro" id="IPR017735">
    <property type="entry name" value="T6SS_FHA"/>
</dbReference>
<evidence type="ECO:0000313" key="5">
    <source>
        <dbReference type="Proteomes" id="UP001279860"/>
    </source>
</evidence>
<protein>
    <submittedName>
        <fullName evidence="4">Type VI secretion system-associated FHA domain protein TagH</fullName>
    </submittedName>
</protein>
<name>A0ABU4IYM9_9VIBR</name>
<feature type="compositionally biased region" description="Polar residues" evidence="1">
    <location>
        <begin position="249"/>
        <end position="292"/>
    </location>
</feature>
<feature type="domain" description="Type VI secretion system FHA" evidence="3">
    <location>
        <begin position="341"/>
        <end position="518"/>
    </location>
</feature>
<comment type="caution">
    <text evidence="4">The sequence shown here is derived from an EMBL/GenBank/DDBJ whole genome shotgun (WGS) entry which is preliminary data.</text>
</comment>
<dbReference type="InterPro" id="IPR046883">
    <property type="entry name" value="T6SS_FHA_C"/>
</dbReference>
<dbReference type="RefSeq" id="WP_318585804.1">
    <property type="nucleotide sequence ID" value="NZ_JAWRCP010000002.1"/>
</dbReference>
<evidence type="ECO:0000256" key="1">
    <source>
        <dbReference type="SAM" id="MobiDB-lite"/>
    </source>
</evidence>
<dbReference type="CDD" id="cd00060">
    <property type="entry name" value="FHA"/>
    <property type="match status" value="1"/>
</dbReference>
<keyword evidence="5" id="KW-1185">Reference proteome</keyword>
<sequence>MVQSKQPSLNIIVTNVQVLESGLTSRTTWTPAGGTIGTAADSFWLLTDKNGAISPNHCEIQVVDGAFCVRDNCGETYVNGSSMPLGRNKLARLENKDEIQVGPYSLRVHLGNNGEDDIASSNVLEQLFDDDRHSLLADDDGEAATLHRSDEVDHSVIDPLMALDELSPQNKDDSNVLIDGDEEEARAEEEAQEQPLLAAEEYYQRPLQETQQENGEYDMTASISLKKIFRFGALKLGRKSKSDVAQAAPANTRSSSTVNHSTTRSNNTDAPDNQSVHNRSVSHGSVDYQSENNESEGYGMDENVLDLLEEEVAKSMSSTSEQSVGTNHHGKHLLTGPMLDGLGVDLTDSHDMEKMHFLSEELGLSLQACVKGLLDLHKQVNHGRFDMMNRNLQPIEDNPLRLGLSYEETMKTMYDSQKSLVHLSAPAAITESLKSIQDHNEAVQYATTEALSQILAAFSPQVLLRRFNNYKRPNEQRSDSEDAWAWNMYSSYYQELTSNRQKGFEKLFWEIFEQAYDKKIREKQLEF</sequence>
<evidence type="ECO:0000259" key="2">
    <source>
        <dbReference type="Pfam" id="PF00498"/>
    </source>
</evidence>
<dbReference type="Gene3D" id="2.60.200.20">
    <property type="match status" value="1"/>
</dbReference>
<evidence type="ECO:0000313" key="4">
    <source>
        <dbReference type="EMBL" id="MDW6094496.1"/>
    </source>
</evidence>
<dbReference type="SUPFAM" id="SSF49879">
    <property type="entry name" value="SMAD/FHA domain"/>
    <property type="match status" value="1"/>
</dbReference>
<proteinExistence type="predicted"/>
<accession>A0ABU4IYM9</accession>
<gene>
    <name evidence="4" type="primary">tagH</name>
    <name evidence="4" type="ORF">SBX64_18300</name>
</gene>
<dbReference type="Pfam" id="PF00498">
    <property type="entry name" value="FHA"/>
    <property type="match status" value="1"/>
</dbReference>
<reference evidence="4 5" key="1">
    <citation type="submission" date="2023-11" db="EMBL/GenBank/DDBJ databases">
        <title>Plant-associative lifestyle of Vibrio porteresiae and its evolutionary dynamics.</title>
        <authorList>
            <person name="Rameshkumar N."/>
            <person name="Kirti K."/>
        </authorList>
    </citation>
    <scope>NUCLEOTIDE SEQUENCE [LARGE SCALE GENOMIC DNA]</scope>
    <source>
        <strain evidence="4 5">MSSRF7</strain>
    </source>
</reference>
<dbReference type="EMBL" id="JAWRCP010000002">
    <property type="protein sequence ID" value="MDW6094496.1"/>
    <property type="molecule type" value="Genomic_DNA"/>
</dbReference>
<organism evidence="4 5">
    <name type="scientific">Vibrio rhizosphaerae</name>
    <dbReference type="NCBI Taxonomy" id="398736"/>
    <lineage>
        <taxon>Bacteria</taxon>
        <taxon>Pseudomonadati</taxon>
        <taxon>Pseudomonadota</taxon>
        <taxon>Gammaproteobacteria</taxon>
        <taxon>Vibrionales</taxon>
        <taxon>Vibrionaceae</taxon>
        <taxon>Vibrio</taxon>
    </lineage>
</organism>
<dbReference type="Pfam" id="PF20232">
    <property type="entry name" value="T6SS_FHA_C"/>
    <property type="match status" value="1"/>
</dbReference>
<dbReference type="InterPro" id="IPR008984">
    <property type="entry name" value="SMAD_FHA_dom_sf"/>
</dbReference>
<dbReference type="NCBIfam" id="TIGR03354">
    <property type="entry name" value="VI_FHA"/>
    <property type="match status" value="1"/>
</dbReference>
<feature type="domain" description="FHA" evidence="2">
    <location>
        <begin position="35"/>
        <end position="102"/>
    </location>
</feature>